<dbReference type="AlphaFoldDB" id="A0A4Y3WSQ3"/>
<dbReference type="PANTHER" id="PTHR43172:SF1">
    <property type="entry name" value="ADENYLOSUCCINATE LYASE"/>
    <property type="match status" value="1"/>
</dbReference>
<reference evidence="3 4" key="1">
    <citation type="submission" date="2019-06" db="EMBL/GenBank/DDBJ databases">
        <title>Whole genome shotgun sequence of Pseudonocardia hydrocarbonoxydans NBRC 14498.</title>
        <authorList>
            <person name="Hosoyama A."/>
            <person name="Uohara A."/>
            <person name="Ohji S."/>
            <person name="Ichikawa N."/>
        </authorList>
    </citation>
    <scope>NUCLEOTIDE SEQUENCE [LARGE SCALE GENOMIC DNA]</scope>
    <source>
        <strain evidence="3 4">NBRC 14498</strain>
    </source>
</reference>
<dbReference type="Pfam" id="PF10397">
    <property type="entry name" value="ADSL_C"/>
    <property type="match status" value="1"/>
</dbReference>
<comment type="caution">
    <text evidence="3">The sequence shown here is derived from an EMBL/GenBank/DDBJ whole genome shotgun (WGS) entry which is preliminary data.</text>
</comment>
<dbReference type="InterPro" id="IPR020557">
    <property type="entry name" value="Fumarate_lyase_CS"/>
</dbReference>
<dbReference type="PANTHER" id="PTHR43172">
    <property type="entry name" value="ADENYLOSUCCINATE LYASE"/>
    <property type="match status" value="1"/>
</dbReference>
<proteinExistence type="predicted"/>
<evidence type="ECO:0000256" key="1">
    <source>
        <dbReference type="ARBA" id="ARBA00023239"/>
    </source>
</evidence>
<dbReference type="OrthoDB" id="9768878at2"/>
<dbReference type="PROSITE" id="PS00163">
    <property type="entry name" value="FUMARATE_LYASES"/>
    <property type="match status" value="1"/>
</dbReference>
<evidence type="ECO:0000313" key="4">
    <source>
        <dbReference type="Proteomes" id="UP000320338"/>
    </source>
</evidence>
<dbReference type="InterPro" id="IPR008948">
    <property type="entry name" value="L-Aspartase-like"/>
</dbReference>
<dbReference type="Pfam" id="PF00206">
    <property type="entry name" value="Lyase_1"/>
    <property type="match status" value="1"/>
</dbReference>
<feature type="domain" description="Adenylosuccinate lyase C-terminal" evidence="2">
    <location>
        <begin position="365"/>
        <end position="445"/>
    </location>
</feature>
<evidence type="ECO:0000313" key="3">
    <source>
        <dbReference type="EMBL" id="GEC21331.1"/>
    </source>
</evidence>
<dbReference type="EMBL" id="BJNG01000033">
    <property type="protein sequence ID" value="GEC21331.1"/>
    <property type="molecule type" value="Genomic_DNA"/>
</dbReference>
<evidence type="ECO:0000259" key="2">
    <source>
        <dbReference type="SMART" id="SM00998"/>
    </source>
</evidence>
<dbReference type="Gene3D" id="1.20.200.10">
    <property type="entry name" value="Fumarase/aspartase (Central domain)"/>
    <property type="match status" value="1"/>
</dbReference>
<keyword evidence="4" id="KW-1185">Reference proteome</keyword>
<dbReference type="InterPro" id="IPR022761">
    <property type="entry name" value="Fumarate_lyase_N"/>
</dbReference>
<protein>
    <submittedName>
        <fullName evidence="3">Adenylosuccinate lyase</fullName>
    </submittedName>
</protein>
<dbReference type="GO" id="GO:0005829">
    <property type="term" value="C:cytosol"/>
    <property type="evidence" value="ECO:0007669"/>
    <property type="project" value="TreeGrafter"/>
</dbReference>
<dbReference type="PRINTS" id="PR00145">
    <property type="entry name" value="ARGSUCLYASE"/>
</dbReference>
<dbReference type="Gene3D" id="1.10.40.30">
    <property type="entry name" value="Fumarase/aspartase (C-terminal domain)"/>
    <property type="match status" value="1"/>
</dbReference>
<dbReference type="GO" id="GO:0070626">
    <property type="term" value="F:(S)-2-(5-amino-1-(5-phospho-D-ribosyl)imidazole-4-carboxamido) succinate lyase (fumarate-forming) activity"/>
    <property type="evidence" value="ECO:0007669"/>
    <property type="project" value="TreeGrafter"/>
</dbReference>
<name>A0A4Y3WSQ3_9PSEU</name>
<dbReference type="SMART" id="SM00998">
    <property type="entry name" value="ADSL_C"/>
    <property type="match status" value="1"/>
</dbReference>
<dbReference type="GO" id="GO:0044208">
    <property type="term" value="P:'de novo' AMP biosynthetic process"/>
    <property type="evidence" value="ECO:0007669"/>
    <property type="project" value="TreeGrafter"/>
</dbReference>
<dbReference type="GO" id="GO:0004018">
    <property type="term" value="F:N6-(1,2-dicarboxyethyl)AMP AMP-lyase (fumarate-forming) activity"/>
    <property type="evidence" value="ECO:0007669"/>
    <property type="project" value="TreeGrafter"/>
</dbReference>
<dbReference type="CDD" id="cd01597">
    <property type="entry name" value="pCLME"/>
    <property type="match status" value="1"/>
</dbReference>
<gene>
    <name evidence="3" type="ORF">PHY01_36140</name>
</gene>
<accession>A0A4Y3WSQ3</accession>
<keyword evidence="1 3" id="KW-0456">Lyase</keyword>
<dbReference type="InterPro" id="IPR000362">
    <property type="entry name" value="Fumarate_lyase_fam"/>
</dbReference>
<dbReference type="SUPFAM" id="SSF48557">
    <property type="entry name" value="L-aspartase-like"/>
    <property type="match status" value="1"/>
</dbReference>
<sequence>MSAHPADSVVYRHLWSTPETHELFDDDGRTQAWLDVLAALADAQAGLGLVPAEAAAAIRAHARVELLDLDEVAAGTRATGHSTLGLIRCLRALLPPGAAEWVYYGATVQDVTDTWFALVMRSVLDIVDRDLARCEAAALDLARRHRDTVMCGRTHGQPGLPITFGFKAAVWATELARHRERVAQARPRLAVVQLGGALGTMEFWGEHALDLLDAFAARLGLGVPEGPWITARDRVAEFATLLALVTATLAKIGNEIYELQRPELGEISEPFTEGQVGSITMPHKRNPELAEHLDTLGRVVRTNAGLAVEGMVALHERDGRGWKAEWLLLPESSLLTAAALGFAARLLEGLQVHAERMRANVDAQRGYVLSEPVLRVLALRLGKHAAHEAVYAATMAGLDAGVDLEAALRAAGLVGPDGLTEAELAAALNPANALGAATAFVDRALAGVAR</sequence>
<dbReference type="PRINTS" id="PR00149">
    <property type="entry name" value="FUMRATELYASE"/>
</dbReference>
<organism evidence="3 4">
    <name type="scientific">Pseudonocardia hydrocarbonoxydans</name>
    <dbReference type="NCBI Taxonomy" id="76726"/>
    <lineage>
        <taxon>Bacteria</taxon>
        <taxon>Bacillati</taxon>
        <taxon>Actinomycetota</taxon>
        <taxon>Actinomycetes</taxon>
        <taxon>Pseudonocardiales</taxon>
        <taxon>Pseudonocardiaceae</taxon>
        <taxon>Pseudonocardia</taxon>
    </lineage>
</organism>
<dbReference type="Proteomes" id="UP000320338">
    <property type="component" value="Unassembled WGS sequence"/>
</dbReference>
<dbReference type="InterPro" id="IPR019468">
    <property type="entry name" value="AdenyloSucc_lyase_C"/>
</dbReference>
<dbReference type="RefSeq" id="WP_141280163.1">
    <property type="nucleotide sequence ID" value="NZ_BAAARZ010000005.1"/>
</dbReference>